<dbReference type="PANTHER" id="PTHR43161:SF9">
    <property type="entry name" value="SORBITOL DEHYDROGENASE"/>
    <property type="match status" value="1"/>
</dbReference>
<dbReference type="OrthoDB" id="4539003at2759"/>
<dbReference type="InterPro" id="IPR036291">
    <property type="entry name" value="NAD(P)-bd_dom_sf"/>
</dbReference>
<gene>
    <name evidence="9" type="ORF">PV07_12502</name>
</gene>
<evidence type="ECO:0000256" key="4">
    <source>
        <dbReference type="ARBA" id="ARBA00022723"/>
    </source>
</evidence>
<dbReference type="EMBL" id="KN847049">
    <property type="protein sequence ID" value="KIW22085.1"/>
    <property type="molecule type" value="Genomic_DNA"/>
</dbReference>
<dbReference type="GO" id="GO:0003939">
    <property type="term" value="F:L-iditol 2-dehydrogenase (NAD+) activity"/>
    <property type="evidence" value="ECO:0007669"/>
    <property type="project" value="TreeGrafter"/>
</dbReference>
<dbReference type="Pfam" id="PF00107">
    <property type="entry name" value="ADH_zinc_N"/>
    <property type="match status" value="1"/>
</dbReference>
<dbReference type="VEuPathDB" id="FungiDB:PV07_12502"/>
<proteinExistence type="inferred from homology"/>
<keyword evidence="5" id="KW-0862">Zinc</keyword>
<comment type="similarity">
    <text evidence="3">Belongs to the zinc-containing alcohol dehydrogenase family.</text>
</comment>
<dbReference type="Gene3D" id="3.40.50.720">
    <property type="entry name" value="NAD(P)-binding Rossmann-like Domain"/>
    <property type="match status" value="1"/>
</dbReference>
<dbReference type="GeneID" id="27351696"/>
<keyword evidence="6" id="KW-0560">Oxidoreductase</keyword>
<feature type="domain" description="Alcohol dehydrogenase-like C-terminal" evidence="8">
    <location>
        <begin position="141"/>
        <end position="284"/>
    </location>
</feature>
<evidence type="ECO:0000256" key="3">
    <source>
        <dbReference type="ARBA" id="ARBA00008072"/>
    </source>
</evidence>
<dbReference type="GO" id="GO:0006062">
    <property type="term" value="P:sorbitol catabolic process"/>
    <property type="evidence" value="ECO:0007669"/>
    <property type="project" value="TreeGrafter"/>
</dbReference>
<evidence type="ECO:0000256" key="6">
    <source>
        <dbReference type="ARBA" id="ARBA00023002"/>
    </source>
</evidence>
<dbReference type="HOGENOM" id="CLU_026673_11_5_1"/>
<dbReference type="Proteomes" id="UP000054466">
    <property type="component" value="Unassembled WGS sequence"/>
</dbReference>
<dbReference type="PANTHER" id="PTHR43161">
    <property type="entry name" value="SORBITOL DEHYDROGENASE"/>
    <property type="match status" value="1"/>
</dbReference>
<sequence>MIAKHEDIAVPEKNTACVMTGIGKLAIEDRPLPGEPGDHDVIVAPKQTGLCLVFVVDTVISAKRVNVNGQCGTLKFAAADGFDGTLQGFWTIPADFAYKLPTSVSLEEGALIEPLAVAVMAVASVAKMKHNSNVAVFGAGPVGLLTMAVAKALGARRILAVDINESRLAFAKSYVATDVHRFEPKAGGEDNMTYSKRCAQDLRDKFGFAERGEEGIDLVVECSGAETCVQAGIWLVKRRGICVQVGAGPANNLIPMSILVNKEVTLKGSLRYGPGCYALAIDLVRQGRVKLAPLITHRFPFKDAPLAFESVRKGKGEDGKMTIKVLINGPAS</sequence>
<accession>A0A0D2BUL3</accession>
<comment type="cofactor">
    <cofactor evidence="1">
        <name>Zn(2+)</name>
        <dbReference type="ChEBI" id="CHEBI:29105"/>
    </cofactor>
</comment>
<dbReference type="Gene3D" id="3.90.180.10">
    <property type="entry name" value="Medium-chain alcohol dehydrogenases, catalytic domain"/>
    <property type="match status" value="1"/>
</dbReference>
<dbReference type="FunFam" id="3.40.50.720:FF:000068">
    <property type="entry name" value="Sorbitol dehydrogenase"/>
    <property type="match status" value="1"/>
</dbReference>
<evidence type="ECO:0000256" key="5">
    <source>
        <dbReference type="ARBA" id="ARBA00022833"/>
    </source>
</evidence>
<dbReference type="InterPro" id="IPR013149">
    <property type="entry name" value="ADH-like_C"/>
</dbReference>
<evidence type="ECO:0000256" key="7">
    <source>
        <dbReference type="ARBA" id="ARBA00023027"/>
    </source>
</evidence>
<dbReference type="SUPFAM" id="SSF50129">
    <property type="entry name" value="GroES-like"/>
    <property type="match status" value="1"/>
</dbReference>
<reference evidence="9 10" key="1">
    <citation type="submission" date="2015-01" db="EMBL/GenBank/DDBJ databases">
        <title>The Genome Sequence of Cladophialophora immunda CBS83496.</title>
        <authorList>
            <consortium name="The Broad Institute Genomics Platform"/>
            <person name="Cuomo C."/>
            <person name="de Hoog S."/>
            <person name="Gorbushina A."/>
            <person name="Stielow B."/>
            <person name="Teixiera M."/>
            <person name="Abouelleil A."/>
            <person name="Chapman S.B."/>
            <person name="Priest M."/>
            <person name="Young S.K."/>
            <person name="Wortman J."/>
            <person name="Nusbaum C."/>
            <person name="Birren B."/>
        </authorList>
    </citation>
    <scope>NUCLEOTIDE SEQUENCE [LARGE SCALE GENOMIC DNA]</scope>
    <source>
        <strain evidence="9 10">CBS 83496</strain>
    </source>
</reference>
<protein>
    <recommendedName>
        <fullName evidence="8">Alcohol dehydrogenase-like C-terminal domain-containing protein</fullName>
    </recommendedName>
</protein>
<comment type="pathway">
    <text evidence="2">Carbohydrate degradation.</text>
</comment>
<dbReference type="GO" id="GO:0046872">
    <property type="term" value="F:metal ion binding"/>
    <property type="evidence" value="ECO:0007669"/>
    <property type="project" value="UniProtKB-KW"/>
</dbReference>
<dbReference type="AlphaFoldDB" id="A0A0D2BUL3"/>
<organism evidence="9 10">
    <name type="scientific">Cladophialophora immunda</name>
    <dbReference type="NCBI Taxonomy" id="569365"/>
    <lineage>
        <taxon>Eukaryota</taxon>
        <taxon>Fungi</taxon>
        <taxon>Dikarya</taxon>
        <taxon>Ascomycota</taxon>
        <taxon>Pezizomycotina</taxon>
        <taxon>Eurotiomycetes</taxon>
        <taxon>Chaetothyriomycetidae</taxon>
        <taxon>Chaetothyriales</taxon>
        <taxon>Herpotrichiellaceae</taxon>
        <taxon>Cladophialophora</taxon>
    </lineage>
</organism>
<name>A0A0D2BUL3_9EURO</name>
<keyword evidence="4" id="KW-0479">Metal-binding</keyword>
<keyword evidence="7" id="KW-0520">NAD</keyword>
<dbReference type="STRING" id="569365.A0A0D2BUL3"/>
<keyword evidence="10" id="KW-1185">Reference proteome</keyword>
<evidence type="ECO:0000259" key="8">
    <source>
        <dbReference type="Pfam" id="PF00107"/>
    </source>
</evidence>
<evidence type="ECO:0000313" key="10">
    <source>
        <dbReference type="Proteomes" id="UP000054466"/>
    </source>
</evidence>
<dbReference type="RefSeq" id="XP_016242301.1">
    <property type="nucleotide sequence ID" value="XM_016400033.1"/>
</dbReference>
<evidence type="ECO:0000256" key="2">
    <source>
        <dbReference type="ARBA" id="ARBA00004921"/>
    </source>
</evidence>
<dbReference type="SUPFAM" id="SSF51735">
    <property type="entry name" value="NAD(P)-binding Rossmann-fold domains"/>
    <property type="match status" value="1"/>
</dbReference>
<evidence type="ECO:0000256" key="1">
    <source>
        <dbReference type="ARBA" id="ARBA00001947"/>
    </source>
</evidence>
<dbReference type="InterPro" id="IPR011032">
    <property type="entry name" value="GroES-like_sf"/>
</dbReference>
<evidence type="ECO:0000313" key="9">
    <source>
        <dbReference type="EMBL" id="KIW22085.1"/>
    </source>
</evidence>